<keyword evidence="6 7" id="KW-0411">Iron-sulfur</keyword>
<dbReference type="GO" id="GO:0051539">
    <property type="term" value="F:4 iron, 4 sulfur cluster binding"/>
    <property type="evidence" value="ECO:0007669"/>
    <property type="project" value="UniProtKB-KW"/>
</dbReference>
<evidence type="ECO:0000256" key="4">
    <source>
        <dbReference type="ARBA" id="ARBA00022723"/>
    </source>
</evidence>
<accession>A0A211YNJ0</accession>
<organism evidence="10 11">
    <name type="scientific">Pyrodictium delaneyi</name>
    <dbReference type="NCBI Taxonomy" id="1273541"/>
    <lineage>
        <taxon>Archaea</taxon>
        <taxon>Thermoproteota</taxon>
        <taxon>Thermoprotei</taxon>
        <taxon>Desulfurococcales</taxon>
        <taxon>Pyrodictiaceae</taxon>
        <taxon>Pyrodictium</taxon>
    </lineage>
</organism>
<keyword evidence="4 7" id="KW-0479">Metal-binding</keyword>
<dbReference type="InterPro" id="IPR006138">
    <property type="entry name" value="NADH_UQ_OxRdtase_20Kd_su"/>
</dbReference>
<proteinExistence type="inferred from homology"/>
<evidence type="ECO:0000256" key="2">
    <source>
        <dbReference type="ARBA" id="ARBA00009173"/>
    </source>
</evidence>
<comment type="cofactor">
    <cofactor evidence="1">
        <name>[4Fe-4S] cluster</name>
        <dbReference type="ChEBI" id="CHEBI:49883"/>
    </cofactor>
</comment>
<evidence type="ECO:0000256" key="5">
    <source>
        <dbReference type="ARBA" id="ARBA00023004"/>
    </source>
</evidence>
<dbReference type="Pfam" id="PF01058">
    <property type="entry name" value="Oxidored_q6"/>
    <property type="match status" value="1"/>
</dbReference>
<evidence type="ECO:0000256" key="8">
    <source>
        <dbReference type="SAM" id="Coils"/>
    </source>
</evidence>
<comment type="caution">
    <text evidence="10">The sequence shown here is derived from an EMBL/GenBank/DDBJ whole genome shotgun (WGS) entry which is preliminary data.</text>
</comment>
<dbReference type="InterPro" id="IPR006137">
    <property type="entry name" value="NADH_UbQ_OxRdtase-like_20kDa"/>
</dbReference>
<keyword evidence="3 7" id="KW-0004">4Fe-4S</keyword>
<dbReference type="InterPro" id="IPR052375">
    <property type="entry name" value="Complex_I_20kDa-like"/>
</dbReference>
<dbReference type="PANTHER" id="PTHR42989:SF1">
    <property type="entry name" value="FORMATE HYDROGENLYASE SUBUNIT 7-RELATED"/>
    <property type="match status" value="1"/>
</dbReference>
<evidence type="ECO:0000256" key="1">
    <source>
        <dbReference type="ARBA" id="ARBA00001966"/>
    </source>
</evidence>
<dbReference type="AlphaFoldDB" id="A0A211YNJ0"/>
<comment type="similarity">
    <text evidence="2 7">Belongs to the complex I 20 kDa subunit family.</text>
</comment>
<dbReference type="EMBL" id="NCQP01000004">
    <property type="protein sequence ID" value="OWJ54531.1"/>
    <property type="molecule type" value="Genomic_DNA"/>
</dbReference>
<dbReference type="GO" id="GO:0008137">
    <property type="term" value="F:NADH dehydrogenase (ubiquinone) activity"/>
    <property type="evidence" value="ECO:0007669"/>
    <property type="project" value="InterPro"/>
</dbReference>
<dbReference type="OrthoDB" id="5740at2157"/>
<sequence length="177" mass="19629">MFRSYILYLAEAYIPLQNVKHRGSSFTLRMLSRSPWLLHFNTGACNGCDIEVLAALTPLYDPERFGIRLAPNPRHADIIIVTGALTKKSAERLRRLYEQTPDPKHVVAVGTCAISGNVFRNSYSVVGGADNVVPVDLYIPGCPPRPDAILQAIVRLLKSIREEADRIEAAKTVAEEQ</sequence>
<dbReference type="PANTHER" id="PTHR42989">
    <property type="entry name" value="HYDROGENASE-4 COMPONENT I"/>
    <property type="match status" value="1"/>
</dbReference>
<evidence type="ECO:0000256" key="7">
    <source>
        <dbReference type="RuleBase" id="RU004464"/>
    </source>
</evidence>
<name>A0A211YNJ0_9CREN</name>
<evidence type="ECO:0000259" key="9">
    <source>
        <dbReference type="Pfam" id="PF01058"/>
    </source>
</evidence>
<keyword evidence="11" id="KW-1185">Reference proteome</keyword>
<evidence type="ECO:0000313" key="10">
    <source>
        <dbReference type="EMBL" id="OWJ54531.1"/>
    </source>
</evidence>
<keyword evidence="8" id="KW-0175">Coiled coil</keyword>
<dbReference type="Gene3D" id="3.40.50.12280">
    <property type="match status" value="1"/>
</dbReference>
<feature type="coiled-coil region" evidence="8">
    <location>
        <begin position="150"/>
        <end position="177"/>
    </location>
</feature>
<evidence type="ECO:0000256" key="3">
    <source>
        <dbReference type="ARBA" id="ARBA00022485"/>
    </source>
</evidence>
<dbReference type="NCBIfam" id="NF005012">
    <property type="entry name" value="PRK06411.1"/>
    <property type="match status" value="1"/>
</dbReference>
<reference evidence="10 11" key="1">
    <citation type="submission" date="2017-05" db="EMBL/GenBank/DDBJ databases">
        <title>The draft genome of the hyperthermophilic archaeon 'Pyrodictium delaneyi strain Hulk', an iron and nitrate reducer, reveals the capacity for sulfate reduction.</title>
        <authorList>
            <person name="Demey L.M."/>
            <person name="Miller C."/>
            <person name="Manzella M."/>
            <person name="Reguera G."/>
            <person name="Kashefi K."/>
        </authorList>
    </citation>
    <scope>NUCLEOTIDE SEQUENCE [LARGE SCALE GENOMIC DNA]</scope>
    <source>
        <strain evidence="10 11">Hulk</strain>
    </source>
</reference>
<keyword evidence="5 7" id="KW-0408">Iron</keyword>
<dbReference type="Proteomes" id="UP000196694">
    <property type="component" value="Unassembled WGS sequence"/>
</dbReference>
<protein>
    <submittedName>
        <fullName evidence="10">NADH-quinone oxidoreductase subunit B</fullName>
    </submittedName>
</protein>
<evidence type="ECO:0000313" key="11">
    <source>
        <dbReference type="Proteomes" id="UP000196694"/>
    </source>
</evidence>
<dbReference type="NCBIfam" id="TIGR01957">
    <property type="entry name" value="nuoB_fam"/>
    <property type="match status" value="1"/>
</dbReference>
<dbReference type="GO" id="GO:0046872">
    <property type="term" value="F:metal ion binding"/>
    <property type="evidence" value="ECO:0007669"/>
    <property type="project" value="UniProtKB-KW"/>
</dbReference>
<dbReference type="GO" id="GO:0048038">
    <property type="term" value="F:quinone binding"/>
    <property type="evidence" value="ECO:0007669"/>
    <property type="project" value="InterPro"/>
</dbReference>
<keyword evidence="7" id="KW-0520">NAD</keyword>
<dbReference type="SUPFAM" id="SSF56770">
    <property type="entry name" value="HydA/Nqo6-like"/>
    <property type="match status" value="1"/>
</dbReference>
<evidence type="ECO:0000256" key="6">
    <source>
        <dbReference type="ARBA" id="ARBA00023014"/>
    </source>
</evidence>
<gene>
    <name evidence="10" type="ORF">Pdsh_06645</name>
</gene>
<feature type="domain" description="NADH:ubiquinone oxidoreductase-like 20kDa subunit" evidence="9">
    <location>
        <begin position="45"/>
        <end position="156"/>
    </location>
</feature>